<dbReference type="Proteomes" id="UP000291933">
    <property type="component" value="Unassembled WGS sequence"/>
</dbReference>
<evidence type="ECO:0000313" key="3">
    <source>
        <dbReference type="Proteomes" id="UP000291933"/>
    </source>
</evidence>
<evidence type="ECO:0000313" key="2">
    <source>
        <dbReference type="EMBL" id="TBT95392.1"/>
    </source>
</evidence>
<dbReference type="GO" id="GO:0043024">
    <property type="term" value="F:ribosomal small subunit binding"/>
    <property type="evidence" value="ECO:0007669"/>
    <property type="project" value="TreeGrafter"/>
</dbReference>
<dbReference type="GO" id="GO:0005525">
    <property type="term" value="F:GTP binding"/>
    <property type="evidence" value="ECO:0007669"/>
    <property type="project" value="InterPro"/>
</dbReference>
<dbReference type="Gene3D" id="3.40.50.300">
    <property type="entry name" value="P-loop containing nucleotide triphosphate hydrolases"/>
    <property type="match status" value="1"/>
</dbReference>
<dbReference type="GO" id="GO:0019843">
    <property type="term" value="F:rRNA binding"/>
    <property type="evidence" value="ECO:0007669"/>
    <property type="project" value="TreeGrafter"/>
</dbReference>
<feature type="region of interest" description="Disordered" evidence="1">
    <location>
        <begin position="569"/>
        <end position="588"/>
    </location>
</feature>
<comment type="caution">
    <text evidence="2">The sequence shown here is derived from an EMBL/GenBank/DDBJ whole genome shotgun (WGS) entry which is preliminary data.</text>
</comment>
<protein>
    <submittedName>
        <fullName evidence="2">ABC transporter</fullName>
    </submittedName>
</protein>
<dbReference type="InterPro" id="IPR027417">
    <property type="entry name" value="P-loop_NTPase"/>
</dbReference>
<dbReference type="EMBL" id="SDMR01000005">
    <property type="protein sequence ID" value="TBT95392.1"/>
    <property type="molecule type" value="Genomic_DNA"/>
</dbReference>
<feature type="compositionally biased region" description="Low complexity" evidence="1">
    <location>
        <begin position="569"/>
        <end position="579"/>
    </location>
</feature>
<dbReference type="CDD" id="cd00882">
    <property type="entry name" value="Ras_like_GTPase"/>
    <property type="match status" value="1"/>
</dbReference>
<dbReference type="GO" id="GO:0005829">
    <property type="term" value="C:cytosol"/>
    <property type="evidence" value="ECO:0007669"/>
    <property type="project" value="TreeGrafter"/>
</dbReference>
<dbReference type="OrthoDB" id="207675at2"/>
<proteinExistence type="predicted"/>
<reference evidence="2 3" key="1">
    <citation type="submission" date="2019-01" db="EMBL/GenBank/DDBJ databases">
        <title>Lactibacter flavus gen. nov., sp. nov., a novel bacterium of the family Propionibacteriaceae isolated from raw milk and dairy products.</title>
        <authorList>
            <person name="Huptas C."/>
            <person name="Wenning M."/>
            <person name="Breitenwieser F."/>
            <person name="Doll E."/>
            <person name="Von Neubeck M."/>
            <person name="Busse H.-J."/>
            <person name="Scherer S."/>
        </authorList>
    </citation>
    <scope>NUCLEOTIDE SEQUENCE [LARGE SCALE GENOMIC DNA]</scope>
    <source>
        <strain evidence="2 3">DSM 22130</strain>
    </source>
</reference>
<dbReference type="InterPro" id="IPR005662">
    <property type="entry name" value="GTPase_Era-like"/>
</dbReference>
<name>A0A4Q9KLJ8_PROTD</name>
<sequence length="671" mass="70374">MSTATLVESLTQLRQALAGVRLPLTLPGSAEADKSAREMVAQLDDYILPRLDRLDAPLLAVIGGSTGAGKSTLVNSLIGRVVSRPGVIRPTTRSPVLVHNPADLDFFSSDRVLPGLARSFDQANDSSTLQLVAEPTLPQGLALLDAPDVDSVVSENRALASQLLAAADLWLFVTTAARYADAVPWEYLQAAAERSAAVAVVLQRVPPAAMHEVPSHLGRLMLERGLGNSPLFAVPETTTDAAGLLPDAAVTPIRDWLATLAADKASRQAVVMQTLDGAIGSLTARTPAVVEALQSQSSSTAQLWSDAKASYAEASRTMAVQTADGTLLRGEVLSRWQDFVGTGEFMRGVEQKIGWLRDRIFAAIRGEAQKAEDAKVAVQSGLEVLLREEGDAAAERVENAWMANPAGRQVLQRTRTDLSRASVDYPSAVAKVIRDWQGDVLELVSVEGADKKTGARIMAFGVNGVGLALMMIVFLNTGGLTGAEVGIAGGTVVLAQRFLEAIFGEDGVRRMAKTARDALDARVDALMANELSRYQSALDAVGLESGRDVSLQSALDRLRSERADDGALAAAPRLPALEGAPEERAPEPASETPAIAAPVADVVVPAAIEAGLPSGAAEVTTQPRLGAGGIVFPSDAPAERGTFGVVPAEAVEGTIIDVDDPQGVRVERADG</sequence>
<dbReference type="PANTHER" id="PTHR42698">
    <property type="entry name" value="GTPASE ERA"/>
    <property type="match status" value="1"/>
</dbReference>
<dbReference type="SUPFAM" id="SSF52540">
    <property type="entry name" value="P-loop containing nucleoside triphosphate hydrolases"/>
    <property type="match status" value="1"/>
</dbReference>
<dbReference type="RefSeq" id="WP_131171688.1">
    <property type="nucleotide sequence ID" value="NZ_FXTL01000019.1"/>
</dbReference>
<dbReference type="PANTHER" id="PTHR42698:SF1">
    <property type="entry name" value="GTPASE ERA, MITOCHONDRIAL"/>
    <property type="match status" value="1"/>
</dbReference>
<organism evidence="2 3">
    <name type="scientific">Propioniciclava tarda</name>
    <dbReference type="NCBI Taxonomy" id="433330"/>
    <lineage>
        <taxon>Bacteria</taxon>
        <taxon>Bacillati</taxon>
        <taxon>Actinomycetota</taxon>
        <taxon>Actinomycetes</taxon>
        <taxon>Propionibacteriales</taxon>
        <taxon>Propionibacteriaceae</taxon>
        <taxon>Propioniciclava</taxon>
    </lineage>
</organism>
<gene>
    <name evidence="2" type="ORF">ET996_06190</name>
</gene>
<keyword evidence="3" id="KW-1185">Reference proteome</keyword>
<dbReference type="AlphaFoldDB" id="A0A4Q9KLJ8"/>
<accession>A0A4Q9KLJ8</accession>
<dbReference type="GO" id="GO:0000028">
    <property type="term" value="P:ribosomal small subunit assembly"/>
    <property type="evidence" value="ECO:0007669"/>
    <property type="project" value="TreeGrafter"/>
</dbReference>
<evidence type="ECO:0000256" key="1">
    <source>
        <dbReference type="SAM" id="MobiDB-lite"/>
    </source>
</evidence>